<dbReference type="InterPro" id="IPR029058">
    <property type="entry name" value="AB_hydrolase_fold"/>
</dbReference>
<dbReference type="Pfam" id="PF02230">
    <property type="entry name" value="Abhydrolase_2"/>
    <property type="match status" value="1"/>
</dbReference>
<dbReference type="AlphaFoldDB" id="A0AA49JAX0"/>
<name>A0AA49JAX0_9BACT</name>
<accession>A0AA49JAX0</accession>
<keyword evidence="3" id="KW-1185">Reference proteome</keyword>
<dbReference type="Proteomes" id="UP001244443">
    <property type="component" value="Chromosome"/>
</dbReference>
<dbReference type="InterPro" id="IPR003140">
    <property type="entry name" value="PLipase/COase/thioEstase"/>
</dbReference>
<dbReference type="EMBL" id="CP129970">
    <property type="protein sequence ID" value="WKK85136.2"/>
    <property type="molecule type" value="Genomic_DNA"/>
</dbReference>
<feature type="domain" description="Phospholipase/carboxylesterase/thioesterase" evidence="1">
    <location>
        <begin position="26"/>
        <end position="212"/>
    </location>
</feature>
<proteinExistence type="predicted"/>
<dbReference type="RefSeq" id="WP_308356164.1">
    <property type="nucleotide sequence ID" value="NZ_CP129970.2"/>
</dbReference>
<dbReference type="GO" id="GO:0016787">
    <property type="term" value="F:hydrolase activity"/>
    <property type="evidence" value="ECO:0007669"/>
    <property type="project" value="InterPro"/>
</dbReference>
<evidence type="ECO:0000259" key="1">
    <source>
        <dbReference type="Pfam" id="PF02230"/>
    </source>
</evidence>
<gene>
    <name evidence="2" type="ORF">QYS48_24560</name>
</gene>
<protein>
    <recommendedName>
        <fullName evidence="1">Phospholipase/carboxylesterase/thioesterase domain-containing protein</fullName>
    </recommendedName>
</protein>
<organism evidence="2 3">
    <name type="scientific">Marivirga arenosa</name>
    <dbReference type="NCBI Taxonomy" id="3059076"/>
    <lineage>
        <taxon>Bacteria</taxon>
        <taxon>Pseudomonadati</taxon>
        <taxon>Bacteroidota</taxon>
        <taxon>Cytophagia</taxon>
        <taxon>Cytophagales</taxon>
        <taxon>Marivirgaceae</taxon>
        <taxon>Marivirga</taxon>
    </lineage>
</organism>
<dbReference type="SUPFAM" id="SSF53474">
    <property type="entry name" value="alpha/beta-Hydrolases"/>
    <property type="match status" value="1"/>
</dbReference>
<reference evidence="2" key="1">
    <citation type="submission" date="2023-08" db="EMBL/GenBank/DDBJ databases">
        <title>Comparative genomics and taxonomic characterization of three novel marine species of genus Marivirga.</title>
        <authorList>
            <person name="Muhammad N."/>
            <person name="Kim S.-G."/>
        </authorList>
    </citation>
    <scope>NUCLEOTIDE SEQUENCE [LARGE SCALE GENOMIC DNA]</scope>
    <source>
        <strain evidence="2">ABR2-2</strain>
    </source>
</reference>
<sequence length="213" mass="25061">MRQTVSFQHKAVYYQTGEITDHTKELWFVLHGYGQLPQYFIRKFKDIENEKRVIIAPGGLSKFYLEGFYGRVGSSWMTKEERLLDIENYIVYLNALADQLLEKVNSNMKITLLGFSQGTATVCRWAEKLDFQFEKLILHSGAFPPDVSFKHLGDILKDKQVYMLRGDQDEFINEEREREQEELINKLNLKVNHIEFKGKHDIHIDSLKDIIKQ</sequence>
<evidence type="ECO:0000313" key="2">
    <source>
        <dbReference type="EMBL" id="WKK85136.2"/>
    </source>
</evidence>
<dbReference type="Gene3D" id="3.40.50.1820">
    <property type="entry name" value="alpha/beta hydrolase"/>
    <property type="match status" value="1"/>
</dbReference>
<evidence type="ECO:0000313" key="3">
    <source>
        <dbReference type="Proteomes" id="UP001244443"/>
    </source>
</evidence>